<protein>
    <submittedName>
        <fullName evidence="2">Uncharacterized protein</fullName>
    </submittedName>
</protein>
<feature type="region of interest" description="Disordered" evidence="1">
    <location>
        <begin position="30"/>
        <end position="63"/>
    </location>
</feature>
<organism evidence="2 3">
    <name type="scientific">Ataeniobius toweri</name>
    <dbReference type="NCBI Taxonomy" id="208326"/>
    <lineage>
        <taxon>Eukaryota</taxon>
        <taxon>Metazoa</taxon>
        <taxon>Chordata</taxon>
        <taxon>Craniata</taxon>
        <taxon>Vertebrata</taxon>
        <taxon>Euteleostomi</taxon>
        <taxon>Actinopterygii</taxon>
        <taxon>Neopterygii</taxon>
        <taxon>Teleostei</taxon>
        <taxon>Neoteleostei</taxon>
        <taxon>Acanthomorphata</taxon>
        <taxon>Ovalentaria</taxon>
        <taxon>Atherinomorphae</taxon>
        <taxon>Cyprinodontiformes</taxon>
        <taxon>Goodeidae</taxon>
        <taxon>Ataeniobius</taxon>
    </lineage>
</organism>
<feature type="non-terminal residue" evidence="2">
    <location>
        <position position="1"/>
    </location>
</feature>
<gene>
    <name evidence="2" type="ORF">ATANTOWER_026713</name>
</gene>
<evidence type="ECO:0000313" key="2">
    <source>
        <dbReference type="EMBL" id="MED6243774.1"/>
    </source>
</evidence>
<name>A0ABU7B2H8_9TELE</name>
<evidence type="ECO:0000313" key="3">
    <source>
        <dbReference type="Proteomes" id="UP001345963"/>
    </source>
</evidence>
<dbReference type="Proteomes" id="UP001345963">
    <property type="component" value="Unassembled WGS sequence"/>
</dbReference>
<proteinExistence type="predicted"/>
<sequence length="157" mass="17478">EAPTEQQDVDSVPQWRQLLQNLQELLDRQKLSRSSAEGVSELQKSDLAPTRAESLDPALGLQFQPSRHRAHDSCLVSRPTAKPRASLCRTGATSCSSLMPLHRKPMIQKSSSCVTFSHSSVGFRTSKQSFSKSNGLNVLQINPKNTRKEFIIGEKYI</sequence>
<evidence type="ECO:0000256" key="1">
    <source>
        <dbReference type="SAM" id="MobiDB-lite"/>
    </source>
</evidence>
<keyword evidence="3" id="KW-1185">Reference proteome</keyword>
<accession>A0ABU7B2H8</accession>
<dbReference type="EMBL" id="JAHUTI010035882">
    <property type="protein sequence ID" value="MED6243774.1"/>
    <property type="molecule type" value="Genomic_DNA"/>
</dbReference>
<reference evidence="2 3" key="1">
    <citation type="submission" date="2021-07" db="EMBL/GenBank/DDBJ databases">
        <authorList>
            <person name="Palmer J.M."/>
        </authorList>
    </citation>
    <scope>NUCLEOTIDE SEQUENCE [LARGE SCALE GENOMIC DNA]</scope>
    <source>
        <strain evidence="2 3">AT_MEX2019</strain>
        <tissue evidence="2">Muscle</tissue>
    </source>
</reference>
<comment type="caution">
    <text evidence="2">The sequence shown here is derived from an EMBL/GenBank/DDBJ whole genome shotgun (WGS) entry which is preliminary data.</text>
</comment>